<dbReference type="EMBL" id="FOJM01000005">
    <property type="protein sequence ID" value="SFA46003.1"/>
    <property type="molecule type" value="Genomic_DNA"/>
</dbReference>
<name>A0A1I0T300_9SPHI</name>
<dbReference type="Proteomes" id="UP000198836">
    <property type="component" value="Unassembled WGS sequence"/>
</dbReference>
<gene>
    <name evidence="1" type="ORF">SAMN04488511_105222</name>
</gene>
<dbReference type="RefSeq" id="WP_090982215.1">
    <property type="nucleotide sequence ID" value="NZ_CP031708.1"/>
</dbReference>
<dbReference type="OrthoDB" id="769971at2"/>
<keyword evidence="2" id="KW-1185">Reference proteome</keyword>
<protein>
    <submittedName>
        <fullName evidence="1">Uncharacterized protein</fullName>
    </submittedName>
</protein>
<evidence type="ECO:0000313" key="1">
    <source>
        <dbReference type="EMBL" id="SFA46003.1"/>
    </source>
</evidence>
<evidence type="ECO:0000313" key="2">
    <source>
        <dbReference type="Proteomes" id="UP000198836"/>
    </source>
</evidence>
<dbReference type="GeneID" id="96613934"/>
<organism evidence="1 2">
    <name type="scientific">Pedobacter suwonensis</name>
    <dbReference type="NCBI Taxonomy" id="332999"/>
    <lineage>
        <taxon>Bacteria</taxon>
        <taxon>Pseudomonadati</taxon>
        <taxon>Bacteroidota</taxon>
        <taxon>Sphingobacteriia</taxon>
        <taxon>Sphingobacteriales</taxon>
        <taxon>Sphingobacteriaceae</taxon>
        <taxon>Pedobacter</taxon>
    </lineage>
</organism>
<proteinExistence type="predicted"/>
<sequence>MTNPFDNMDFKSLLEHIKKLSAAEKKELIQVLSQDQLPVVNEEQIAYVKTSVKDTSFDEKWKESISSSEFKAAAIRHINALPWK</sequence>
<reference evidence="2" key="1">
    <citation type="submission" date="2016-10" db="EMBL/GenBank/DDBJ databases">
        <authorList>
            <person name="Varghese N."/>
            <person name="Submissions S."/>
        </authorList>
    </citation>
    <scope>NUCLEOTIDE SEQUENCE [LARGE SCALE GENOMIC DNA]</scope>
    <source>
        <strain evidence="2">DSM 18130</strain>
    </source>
</reference>
<dbReference type="AlphaFoldDB" id="A0A1I0T300"/>
<accession>A0A1I0T300</accession>
<dbReference type="STRING" id="332999.SAMN04488511_105222"/>